<dbReference type="Proteomes" id="UP000326924">
    <property type="component" value="Unassembled WGS sequence"/>
</dbReference>
<dbReference type="EMBL" id="VXIS01000189">
    <property type="protein sequence ID" value="KAA8898226.1"/>
    <property type="molecule type" value="Genomic_DNA"/>
</dbReference>
<accession>A0A5J5EP27</accession>
<dbReference type="AlphaFoldDB" id="A0A5J5EP27"/>
<protein>
    <recommendedName>
        <fullName evidence="1">T6SS Phospholipase effector Tle1-like catalytic domain-containing protein</fullName>
    </recommendedName>
</protein>
<organism evidence="2 3">
    <name type="scientific">Sphaerosporella brunnea</name>
    <dbReference type="NCBI Taxonomy" id="1250544"/>
    <lineage>
        <taxon>Eukaryota</taxon>
        <taxon>Fungi</taxon>
        <taxon>Dikarya</taxon>
        <taxon>Ascomycota</taxon>
        <taxon>Pezizomycotina</taxon>
        <taxon>Pezizomycetes</taxon>
        <taxon>Pezizales</taxon>
        <taxon>Pyronemataceae</taxon>
        <taxon>Sphaerosporella</taxon>
    </lineage>
</organism>
<feature type="domain" description="T6SS Phospholipase effector Tle1-like catalytic" evidence="1">
    <location>
        <begin position="21"/>
        <end position="317"/>
    </location>
</feature>
<dbReference type="InterPro" id="IPR027417">
    <property type="entry name" value="P-loop_NTPase"/>
</dbReference>
<dbReference type="PANTHER" id="PTHR33840:SF1">
    <property type="entry name" value="TLE1 PHOSPHOLIPASE DOMAIN-CONTAINING PROTEIN"/>
    <property type="match status" value="1"/>
</dbReference>
<evidence type="ECO:0000259" key="1">
    <source>
        <dbReference type="Pfam" id="PF09994"/>
    </source>
</evidence>
<dbReference type="OrthoDB" id="59699at2759"/>
<dbReference type="InterPro" id="IPR018712">
    <property type="entry name" value="Tle1-like_cat"/>
</dbReference>
<dbReference type="Gene3D" id="3.40.50.300">
    <property type="entry name" value="P-loop containing nucleotide triphosphate hydrolases"/>
    <property type="match status" value="1"/>
</dbReference>
<reference evidence="2 3" key="1">
    <citation type="submission" date="2019-09" db="EMBL/GenBank/DDBJ databases">
        <title>Draft genome of the ectomycorrhizal ascomycete Sphaerosporella brunnea.</title>
        <authorList>
            <consortium name="DOE Joint Genome Institute"/>
            <person name="Benucci G.M."/>
            <person name="Marozzi G."/>
            <person name="Antonielli L."/>
            <person name="Sanchez S."/>
            <person name="Marco P."/>
            <person name="Wang X."/>
            <person name="Falini L.B."/>
            <person name="Barry K."/>
            <person name="Haridas S."/>
            <person name="Lipzen A."/>
            <person name="Labutti K."/>
            <person name="Grigoriev I.V."/>
            <person name="Murat C."/>
            <person name="Martin F."/>
            <person name="Albertini E."/>
            <person name="Donnini D."/>
            <person name="Bonito G."/>
        </authorList>
    </citation>
    <scope>NUCLEOTIDE SEQUENCE [LARGE SCALE GENOMIC DNA]</scope>
    <source>
        <strain evidence="2 3">Sb_GMNB300</strain>
    </source>
</reference>
<dbReference type="PANTHER" id="PTHR33840">
    <property type="match status" value="1"/>
</dbReference>
<comment type="caution">
    <text evidence="2">The sequence shown here is derived from an EMBL/GenBank/DDBJ whole genome shotgun (WGS) entry which is preliminary data.</text>
</comment>
<evidence type="ECO:0000313" key="2">
    <source>
        <dbReference type="EMBL" id="KAA8898226.1"/>
    </source>
</evidence>
<name>A0A5J5EP27_9PEZI</name>
<proteinExistence type="predicted"/>
<sequence>MTSRLFIKQGEARNTDSLPVRLILCFDGTGDTADGSYSAAKGQKSGTKDSVRTIFDLIKPGPVTDVSGKTMYQYAQYFEGVATINATQGGYLVQAQALFDGATGQGYLDILRNGYKVCCQQLQHDGSGRHEIFIFGFSRGAFISRALASFLQHVGLIKAEYLDQEEGQDTRFRERFRELLDHYMNATSPSLLSKATSLPNAKKNDLPPFCIQSPRVRLIGAFDTVKTIIPLPVSNLLKERTVNIDFQMDAPGIVDHFRHALALNEARTLFNPDLWKLPSDSSDSSYLEAWFFGFHHDVGGGATVQGLALWPLQWILRAAMEYGLALDPAVEPYDILFKGADNIVDSPQEIALKMFDMMPYHSESTRKWGLKLNEPFWPLPPNPREYFQFLTKPPYLKFLKPKVFVHPSAYLAFDVSSSFRIQVYQWKHFRKFLEGRFQALQQGTVPWWEEQTVSSILKEAQAVGRFNLLVIGRPNTGKETMIAKVFGQPSGPPTDGGINSPVHISGNDNVCIYYSDGFGPGGSDGRAEVAEFLERNRNSANMEEKIHAVWYFNDCSNEEVAGSEKELFDMDFGDIPVLVVCQNQDKLRDHCKDLALGQENPLDRDLLDQDIIAPFTAAMDRIKGQLQLPKVGKYVQAHNHDDMPKTLLNDTACCVDDDSVNIAQIKAQRLEVKPKIALATEETVRAYIIWLKFRLSGTAHPFDRNEDAAGMSLSMRLLEPVLATFGMRFAGDDKLIKSRIGAPWAALDKCTSGLCDKSLPGDLILMCMLDAVIIMTYAMSHRENPKNWLGQALPVKPSDVEKACTWYTATTKTGQETCQEELHRHIKELLASDGSPHDKSVANVQMKIIEIVEIQSEKVHKGTIIGAVTGAVKEAVSGLENLAVSSLGGLSGKFRGW</sequence>
<keyword evidence="3" id="KW-1185">Reference proteome</keyword>
<dbReference type="InParanoid" id="A0A5J5EP27"/>
<evidence type="ECO:0000313" key="3">
    <source>
        <dbReference type="Proteomes" id="UP000326924"/>
    </source>
</evidence>
<dbReference type="Pfam" id="PF09994">
    <property type="entry name" value="T6SS_Tle1-like_cat"/>
    <property type="match status" value="1"/>
</dbReference>
<gene>
    <name evidence="2" type="ORF">FN846DRAFT_962729</name>
</gene>